<proteinExistence type="predicted"/>
<dbReference type="AlphaFoldDB" id="A0A0F9VN99"/>
<comment type="caution">
    <text evidence="1">The sequence shown here is derived from an EMBL/GenBank/DDBJ whole genome shotgun (WGS) entry which is preliminary data.</text>
</comment>
<accession>A0A0F9VN99</accession>
<sequence length="94" mass="10971">MVEKINIKIFLLVKKMKNLVRIKTFFLISISLHKFLLNPVHLKQIICGKGDLNSRTPMRMDSKSTAYNQHSMKSNPTFDHTWQFPHVSDNLNSD</sequence>
<evidence type="ECO:0000313" key="1">
    <source>
        <dbReference type="EMBL" id="KKN74951.1"/>
    </source>
</evidence>
<dbReference type="EMBL" id="LAZR01000318">
    <property type="protein sequence ID" value="KKN74951.1"/>
    <property type="molecule type" value="Genomic_DNA"/>
</dbReference>
<name>A0A0F9VN99_9ZZZZ</name>
<gene>
    <name evidence="1" type="ORF">LCGC14_0385790</name>
</gene>
<organism evidence="1">
    <name type="scientific">marine sediment metagenome</name>
    <dbReference type="NCBI Taxonomy" id="412755"/>
    <lineage>
        <taxon>unclassified sequences</taxon>
        <taxon>metagenomes</taxon>
        <taxon>ecological metagenomes</taxon>
    </lineage>
</organism>
<protein>
    <submittedName>
        <fullName evidence="1">Uncharacterized protein</fullName>
    </submittedName>
</protein>
<reference evidence="1" key="1">
    <citation type="journal article" date="2015" name="Nature">
        <title>Complex archaea that bridge the gap between prokaryotes and eukaryotes.</title>
        <authorList>
            <person name="Spang A."/>
            <person name="Saw J.H."/>
            <person name="Jorgensen S.L."/>
            <person name="Zaremba-Niedzwiedzka K."/>
            <person name="Martijn J."/>
            <person name="Lind A.E."/>
            <person name="van Eijk R."/>
            <person name="Schleper C."/>
            <person name="Guy L."/>
            <person name="Ettema T.J."/>
        </authorList>
    </citation>
    <scope>NUCLEOTIDE SEQUENCE</scope>
</reference>